<dbReference type="Gene3D" id="1.10.10.1410">
    <property type="match status" value="1"/>
</dbReference>
<evidence type="ECO:0000313" key="6">
    <source>
        <dbReference type="EMBL" id="KON31316.1"/>
    </source>
</evidence>
<name>A0A0M0BSW2_9ARCH</name>
<keyword evidence="2 4" id="KW-0689">Ribosomal protein</keyword>
<evidence type="ECO:0000256" key="4">
    <source>
        <dbReference type="HAMAP-Rule" id="MF_01478"/>
    </source>
</evidence>
<dbReference type="GO" id="GO:0006414">
    <property type="term" value="P:translational elongation"/>
    <property type="evidence" value="ECO:0007669"/>
    <property type="project" value="InterPro"/>
</dbReference>
<dbReference type="InterPro" id="IPR022295">
    <property type="entry name" value="Ribosomal_P1_arc"/>
</dbReference>
<reference evidence="6 7" key="1">
    <citation type="submission" date="2015-06" db="EMBL/GenBank/DDBJ databases">
        <title>New insights into the roles of widespread benthic archaea in carbon and nitrogen cycling.</title>
        <authorList>
            <person name="Lazar C.S."/>
            <person name="Baker B.J."/>
            <person name="Seitz K.W."/>
            <person name="Hyde A.S."/>
            <person name="Dick G.J."/>
            <person name="Hinrichs K.-U."/>
            <person name="Teske A.P."/>
        </authorList>
    </citation>
    <scope>NUCLEOTIDE SEQUENCE [LARGE SCALE GENOMIC DNA]</scope>
    <source>
        <strain evidence="6">DG-45</strain>
    </source>
</reference>
<comment type="similarity">
    <text evidence="1 4">Belongs to the eukaryotic ribosomal protein P1/P2 family.</text>
</comment>
<evidence type="ECO:0000256" key="3">
    <source>
        <dbReference type="ARBA" id="ARBA00023274"/>
    </source>
</evidence>
<comment type="function">
    <text evidence="4">Forms part of the ribosomal stalk, playing a central role in the interaction of the ribosome with GTP-bound translation factors.</text>
</comment>
<organism evidence="6 7">
    <name type="scientific">miscellaneous Crenarchaeota group-15 archaeon DG-45</name>
    <dbReference type="NCBI Taxonomy" id="1685127"/>
    <lineage>
        <taxon>Archaea</taxon>
        <taxon>Candidatus Bathyarchaeota</taxon>
        <taxon>MCG-15</taxon>
    </lineage>
</organism>
<dbReference type="InterPro" id="IPR038716">
    <property type="entry name" value="P1/P2_N_sf"/>
</dbReference>
<proteinExistence type="inferred from homology"/>
<dbReference type="AlphaFoldDB" id="A0A0M0BSW2"/>
<evidence type="ECO:0000313" key="7">
    <source>
        <dbReference type="Proteomes" id="UP000037210"/>
    </source>
</evidence>
<dbReference type="FunFam" id="1.10.10.1410:FF:000002">
    <property type="entry name" value="60S acidic ribosomal protein P2"/>
    <property type="match status" value="1"/>
</dbReference>
<comment type="caution">
    <text evidence="6">The sequence shown here is derived from an EMBL/GenBank/DDBJ whole genome shotgun (WGS) entry which is preliminary data.</text>
</comment>
<evidence type="ECO:0000256" key="5">
    <source>
        <dbReference type="SAM" id="MobiDB-lite"/>
    </source>
</evidence>
<dbReference type="EMBL" id="LFWZ01000007">
    <property type="protein sequence ID" value="KON31316.1"/>
    <property type="molecule type" value="Genomic_DNA"/>
</dbReference>
<dbReference type="NCBIfam" id="TIGR03685">
    <property type="entry name" value="ribo_P1_arch"/>
    <property type="match status" value="1"/>
</dbReference>
<dbReference type="Proteomes" id="UP000037210">
    <property type="component" value="Unassembled WGS sequence"/>
</dbReference>
<dbReference type="GO" id="GO:0005840">
    <property type="term" value="C:ribosome"/>
    <property type="evidence" value="ECO:0007669"/>
    <property type="project" value="UniProtKB-KW"/>
</dbReference>
<dbReference type="GO" id="GO:0003735">
    <property type="term" value="F:structural constituent of ribosome"/>
    <property type="evidence" value="ECO:0007669"/>
    <property type="project" value="InterPro"/>
</dbReference>
<feature type="region of interest" description="Disordered" evidence="5">
    <location>
        <begin position="69"/>
        <end position="102"/>
    </location>
</feature>
<protein>
    <recommendedName>
        <fullName evidence="4">Large ribosomal subunit protein P1</fullName>
    </recommendedName>
</protein>
<evidence type="ECO:0000256" key="2">
    <source>
        <dbReference type="ARBA" id="ARBA00022980"/>
    </source>
</evidence>
<keyword evidence="3 4" id="KW-0687">Ribonucleoprotein</keyword>
<feature type="compositionally biased region" description="Basic and acidic residues" evidence="5">
    <location>
        <begin position="73"/>
        <end position="86"/>
    </location>
</feature>
<comment type="subunit">
    <text evidence="4">Part of the 50S ribosomal subunit. Homodimer, it forms part of the ribosomal stalk which helps the ribosome interact with GTP-bound translation factors. Forms a heptameric L10(L12)2(L12)2(L12)2 complex, where L10 forms an elongated spine to which the L12 dimers bind in a sequential fashion.</text>
</comment>
<accession>A0A0M0BSW2</accession>
<dbReference type="InterPro" id="IPR027534">
    <property type="entry name" value="Ribosomal_P1/P2"/>
</dbReference>
<dbReference type="HAMAP" id="MF_01478">
    <property type="entry name" value="Ribosomal_L12_arch"/>
    <property type="match status" value="1"/>
</dbReference>
<dbReference type="Pfam" id="PF00428">
    <property type="entry name" value="Ribosomal_60s"/>
    <property type="match status" value="1"/>
</dbReference>
<sequence length="102" mass="10814">MEYMYAAMLLHSAGREITENALENILNAAGIAPDEVRVKALVAALADVNISEALKAPTLTAAASASALAPAVEEEKAEEKAEKEEEKKEEEEDLQGLSALFG</sequence>
<dbReference type="GO" id="GO:1990904">
    <property type="term" value="C:ribonucleoprotein complex"/>
    <property type="evidence" value="ECO:0007669"/>
    <property type="project" value="UniProtKB-KW"/>
</dbReference>
<gene>
    <name evidence="6" type="primary">rpl12p</name>
    <name evidence="4" type="synonym">rpl12</name>
    <name evidence="6" type="ORF">AC482_01080</name>
</gene>
<evidence type="ECO:0000256" key="1">
    <source>
        <dbReference type="ARBA" id="ARBA00005436"/>
    </source>
</evidence>